<name>A0A645DZB5_9ZZZZ</name>
<comment type="caution">
    <text evidence="1">The sequence shown here is derived from an EMBL/GenBank/DDBJ whole genome shotgun (WGS) entry which is preliminary data.</text>
</comment>
<gene>
    <name evidence="1" type="ORF">SDC9_141095</name>
</gene>
<evidence type="ECO:0000313" key="1">
    <source>
        <dbReference type="EMBL" id="MPM93953.1"/>
    </source>
</evidence>
<reference evidence="1" key="1">
    <citation type="submission" date="2019-08" db="EMBL/GenBank/DDBJ databases">
        <authorList>
            <person name="Kucharzyk K."/>
            <person name="Murdoch R.W."/>
            <person name="Higgins S."/>
            <person name="Loffler F."/>
        </authorList>
    </citation>
    <scope>NUCLEOTIDE SEQUENCE</scope>
</reference>
<proteinExistence type="predicted"/>
<protein>
    <submittedName>
        <fullName evidence="1">Uncharacterized protein</fullName>
    </submittedName>
</protein>
<dbReference type="EMBL" id="VSSQ01040654">
    <property type="protein sequence ID" value="MPM93953.1"/>
    <property type="molecule type" value="Genomic_DNA"/>
</dbReference>
<sequence length="132" mass="15556">MEAKTAFVRPDCAVELHTITAIGLHAACVVHPRHPKRNRPFRLRHTFQQPEFFILRMLVHHRFQRRIYFFHRLQKFRFPCVFLLDIFQYPLNIGVHACPPDVLNLIGNVGIRSRSSYSRGQAKSTNLAQYMK</sequence>
<accession>A0A645DZB5</accession>
<organism evidence="1">
    <name type="scientific">bioreactor metagenome</name>
    <dbReference type="NCBI Taxonomy" id="1076179"/>
    <lineage>
        <taxon>unclassified sequences</taxon>
        <taxon>metagenomes</taxon>
        <taxon>ecological metagenomes</taxon>
    </lineage>
</organism>
<dbReference type="AlphaFoldDB" id="A0A645DZB5"/>